<gene>
    <name evidence="1" type="ORF">QMY55_11455</name>
</gene>
<protein>
    <submittedName>
        <fullName evidence="1">Uncharacterized protein</fullName>
    </submittedName>
</protein>
<reference evidence="1 2" key="1">
    <citation type="submission" date="2023-05" db="EMBL/GenBank/DDBJ databases">
        <authorList>
            <person name="Yin Y."/>
            <person name="Lu Z."/>
        </authorList>
    </citation>
    <scope>NUCLEOTIDE SEQUENCE [LARGE SCALE GENOMIC DNA]</scope>
    <source>
        <strain evidence="1 2">ZM22</strain>
    </source>
</reference>
<keyword evidence="2" id="KW-1185">Reference proteome</keyword>
<dbReference type="RefSeq" id="WP_283488711.1">
    <property type="nucleotide sequence ID" value="NZ_CP125947.1"/>
</dbReference>
<proteinExistence type="predicted"/>
<dbReference type="Proteomes" id="UP001240697">
    <property type="component" value="Chromosome"/>
</dbReference>
<evidence type="ECO:0000313" key="2">
    <source>
        <dbReference type="Proteomes" id="UP001240697"/>
    </source>
</evidence>
<organism evidence="1 2">
    <name type="scientific">Comamonas resistens</name>
    <dbReference type="NCBI Taxonomy" id="3046670"/>
    <lineage>
        <taxon>Bacteria</taxon>
        <taxon>Pseudomonadati</taxon>
        <taxon>Pseudomonadota</taxon>
        <taxon>Betaproteobacteria</taxon>
        <taxon>Burkholderiales</taxon>
        <taxon>Comamonadaceae</taxon>
        <taxon>Comamonas</taxon>
    </lineage>
</organism>
<accession>A0ABY8T0G1</accession>
<dbReference type="EMBL" id="CP125947">
    <property type="protein sequence ID" value="WHS67684.1"/>
    <property type="molecule type" value="Genomic_DNA"/>
</dbReference>
<evidence type="ECO:0000313" key="1">
    <source>
        <dbReference type="EMBL" id="WHS67684.1"/>
    </source>
</evidence>
<name>A0ABY8T0G1_9BURK</name>
<sequence length="95" mass="10432">MKQQIFKGQPQLTCSARFDENGFDLQQGGLHFAAVYDDASRIGIIFERQGMLQITPANARSMPDAIFFIPLSQLPAADAVMQRLQGSPCFVAVQA</sequence>